<comment type="subcellular location">
    <subcellularLocation>
        <location evidence="1">Nucleus</location>
    </subcellularLocation>
</comment>
<protein>
    <recommendedName>
        <fullName evidence="9">Rad21/Rec8-like protein N-terminal domain-containing protein</fullName>
    </recommendedName>
</protein>
<dbReference type="PANTHER" id="PTHR12585:SF72">
    <property type="entry name" value="MEIOTIC RECOMBINATION PROTEIN REC8"/>
    <property type="match status" value="1"/>
</dbReference>
<dbReference type="Pfam" id="PF04824">
    <property type="entry name" value="Rad21_Rec8"/>
    <property type="match status" value="1"/>
</dbReference>
<keyword evidence="2" id="KW-0539">Nucleus</keyword>
<feature type="coiled-coil region" evidence="3">
    <location>
        <begin position="426"/>
        <end position="456"/>
    </location>
</feature>
<accession>F4S4A0</accession>
<dbReference type="KEGG" id="mlr:MELLADRAFT_93153"/>
<dbReference type="GeneID" id="18936485"/>
<keyword evidence="3" id="KW-0175">Coiled coil</keyword>
<sequence length="774" mass="86658">MFFSTDLLSKRHQSGFGLYWLAATVANSKSTITKLSKKELLTADLQKACTTLAHPPEPLALRLTSGLLLGITRVYGQQWSLFYLDVQHASQSIRKAFSTIVEEIDLPAQHGSKSHHGGNKDINLPGDTVRLDAITLTRKRGDLVEELMDFESMDPFSISDLNEDLEIELGRGLGNTRIIPFTEDGNEADSRSIDLNQQKRPRTDRFVSRPEDINLVELEPIQLRNDFIDNQDMWIDNPSFQGGLEVDAFDVGEGLLAGINPELDADFGITPDLSSQSNPASLIPQGPRPVQLSPRGLNQSVRGSVIDPLQDVNIPLDDEEMRPPPVPVRPESVRSHLDDHPLFPESDDRNNLDEPLRGPNSQIPESFTNGTISEMNSRDAYMINQFQTKTRKRLHERSGIQNGKKKIKTVEPIEIVLSEKEIKEMKEGYKNQLEIRKKELNEIKRLKRSKEKANELLFGVPNSLQAPELVKLWNSCVKMPRGHESTHAKTRFEIRDDIIPEDIEGREGIQEKSEAIALSRRERSRRTPLGGLSEQELEGQETGFEGEITSRAEFGFQTPWDDGQMESGTGLGEEENGRPVELYEDVIGRHRAQSVEGASSQTQAMTDMPWNRAIQNDQGIDYFEGHGSAIESSTGRSTRQFVGETPVKTRFGRQSSVVSSVRDSVVGMNTPLGRGREGEQIGENRAHSEVDIQLEQDSLNFLEWTKTQTNLMISLCWGHGLFLVSDLAPVTTTTGAVAAQAFHKILSLTTKNLVKVIEQDEPYGEIRLQVVRPH</sequence>
<dbReference type="GO" id="GO:0005634">
    <property type="term" value="C:nucleus"/>
    <property type="evidence" value="ECO:0007669"/>
    <property type="project" value="UniProtKB-SubCell"/>
</dbReference>
<evidence type="ECO:0000313" key="7">
    <source>
        <dbReference type="EMBL" id="EGG00593.1"/>
    </source>
</evidence>
<dbReference type="RefSeq" id="XP_007416240.1">
    <property type="nucleotide sequence ID" value="XM_007416178.1"/>
</dbReference>
<evidence type="ECO:0000313" key="8">
    <source>
        <dbReference type="Proteomes" id="UP000001072"/>
    </source>
</evidence>
<dbReference type="HOGENOM" id="CLU_013328_0_0_1"/>
<dbReference type="PANTHER" id="PTHR12585">
    <property type="entry name" value="SCC1 / RAD21 FAMILY MEMBER"/>
    <property type="match status" value="1"/>
</dbReference>
<evidence type="ECO:0000256" key="1">
    <source>
        <dbReference type="ARBA" id="ARBA00004123"/>
    </source>
</evidence>
<dbReference type="GO" id="GO:1990414">
    <property type="term" value="P:replication-born double-strand break repair via sister chromatid exchange"/>
    <property type="evidence" value="ECO:0007669"/>
    <property type="project" value="TreeGrafter"/>
</dbReference>
<dbReference type="Pfam" id="PF04825">
    <property type="entry name" value="Rad21_Rec8_N"/>
    <property type="match status" value="1"/>
</dbReference>
<gene>
    <name evidence="7" type="ORF">MELLADRAFT_93153</name>
</gene>
<feature type="compositionally biased region" description="Basic and acidic residues" evidence="4">
    <location>
        <begin position="331"/>
        <end position="356"/>
    </location>
</feature>
<dbReference type="eggNOG" id="KOG1213">
    <property type="taxonomic scope" value="Eukaryota"/>
</dbReference>
<dbReference type="EMBL" id="GL883146">
    <property type="protein sequence ID" value="EGG00593.1"/>
    <property type="molecule type" value="Genomic_DNA"/>
</dbReference>
<dbReference type="InterPro" id="IPR006910">
    <property type="entry name" value="Rad21_Rec8_N"/>
</dbReference>
<dbReference type="STRING" id="747676.F4S4A0"/>
<feature type="compositionally biased region" description="Polar residues" evidence="4">
    <location>
        <begin position="359"/>
        <end position="371"/>
    </location>
</feature>
<evidence type="ECO:0008006" key="9">
    <source>
        <dbReference type="Google" id="ProtNLM"/>
    </source>
</evidence>
<keyword evidence="8" id="KW-1185">Reference proteome</keyword>
<feature type="domain" description="Rad21/Rec8-like protein C-terminal eukaryotic" evidence="5">
    <location>
        <begin position="737"/>
        <end position="770"/>
    </location>
</feature>
<evidence type="ECO:0000256" key="3">
    <source>
        <dbReference type="SAM" id="Coils"/>
    </source>
</evidence>
<name>F4S4A0_MELLP</name>
<dbReference type="GO" id="GO:0003682">
    <property type="term" value="F:chromatin binding"/>
    <property type="evidence" value="ECO:0007669"/>
    <property type="project" value="TreeGrafter"/>
</dbReference>
<dbReference type="AlphaFoldDB" id="F4S4A0"/>
<dbReference type="VEuPathDB" id="FungiDB:MELLADRAFT_93153"/>
<dbReference type="Proteomes" id="UP000001072">
    <property type="component" value="Unassembled WGS sequence"/>
</dbReference>
<dbReference type="InterPro" id="IPR006909">
    <property type="entry name" value="Rad21/Rec8_C_eu"/>
</dbReference>
<dbReference type="GO" id="GO:0008278">
    <property type="term" value="C:cohesin complex"/>
    <property type="evidence" value="ECO:0007669"/>
    <property type="project" value="InterPro"/>
</dbReference>
<dbReference type="GO" id="GO:0007062">
    <property type="term" value="P:sister chromatid cohesion"/>
    <property type="evidence" value="ECO:0007669"/>
    <property type="project" value="InterPro"/>
</dbReference>
<evidence type="ECO:0000256" key="2">
    <source>
        <dbReference type="ARBA" id="ARBA00023242"/>
    </source>
</evidence>
<reference evidence="8" key="1">
    <citation type="journal article" date="2011" name="Proc. Natl. Acad. Sci. U.S.A.">
        <title>Obligate biotrophy features unraveled by the genomic analysis of rust fungi.</title>
        <authorList>
            <person name="Duplessis S."/>
            <person name="Cuomo C.A."/>
            <person name="Lin Y.-C."/>
            <person name="Aerts A."/>
            <person name="Tisserant E."/>
            <person name="Veneault-Fourrey C."/>
            <person name="Joly D.L."/>
            <person name="Hacquard S."/>
            <person name="Amselem J."/>
            <person name="Cantarel B.L."/>
            <person name="Chiu R."/>
            <person name="Coutinho P.M."/>
            <person name="Feau N."/>
            <person name="Field M."/>
            <person name="Frey P."/>
            <person name="Gelhaye E."/>
            <person name="Goldberg J."/>
            <person name="Grabherr M.G."/>
            <person name="Kodira C.D."/>
            <person name="Kohler A."/>
            <person name="Kuees U."/>
            <person name="Lindquist E.A."/>
            <person name="Lucas S.M."/>
            <person name="Mago R."/>
            <person name="Mauceli E."/>
            <person name="Morin E."/>
            <person name="Murat C."/>
            <person name="Pangilinan J.L."/>
            <person name="Park R."/>
            <person name="Pearson M."/>
            <person name="Quesneville H."/>
            <person name="Rouhier N."/>
            <person name="Sakthikumar S."/>
            <person name="Salamov A.A."/>
            <person name="Schmutz J."/>
            <person name="Selles B."/>
            <person name="Shapiro H."/>
            <person name="Tanguay P."/>
            <person name="Tuskan G.A."/>
            <person name="Henrissat B."/>
            <person name="Van de Peer Y."/>
            <person name="Rouze P."/>
            <person name="Ellis J.G."/>
            <person name="Dodds P.N."/>
            <person name="Schein J.E."/>
            <person name="Zhong S."/>
            <person name="Hamelin R.C."/>
            <person name="Grigoriev I.V."/>
            <person name="Szabo L.J."/>
            <person name="Martin F."/>
        </authorList>
    </citation>
    <scope>NUCLEOTIDE SEQUENCE [LARGE SCALE GENOMIC DNA]</scope>
    <source>
        <strain evidence="8">98AG31 / pathotype 3-4-7</strain>
    </source>
</reference>
<dbReference type="InterPro" id="IPR039781">
    <property type="entry name" value="Rad21/Rec8-like"/>
</dbReference>
<feature type="region of interest" description="Disordered" evidence="4">
    <location>
        <begin position="270"/>
        <end position="296"/>
    </location>
</feature>
<dbReference type="InParanoid" id="F4S4A0"/>
<evidence type="ECO:0000256" key="4">
    <source>
        <dbReference type="SAM" id="MobiDB-lite"/>
    </source>
</evidence>
<proteinExistence type="predicted"/>
<evidence type="ECO:0000259" key="6">
    <source>
        <dbReference type="Pfam" id="PF04825"/>
    </source>
</evidence>
<dbReference type="OrthoDB" id="10071381at2759"/>
<feature type="domain" description="Rad21/Rec8-like protein N-terminal" evidence="6">
    <location>
        <begin position="1"/>
        <end position="111"/>
    </location>
</feature>
<feature type="region of interest" description="Disordered" evidence="4">
    <location>
        <begin position="313"/>
        <end position="371"/>
    </location>
</feature>
<evidence type="ECO:0000259" key="5">
    <source>
        <dbReference type="Pfam" id="PF04824"/>
    </source>
</evidence>
<organism evidence="8">
    <name type="scientific">Melampsora larici-populina (strain 98AG31 / pathotype 3-4-7)</name>
    <name type="common">Poplar leaf rust fungus</name>
    <dbReference type="NCBI Taxonomy" id="747676"/>
    <lineage>
        <taxon>Eukaryota</taxon>
        <taxon>Fungi</taxon>
        <taxon>Dikarya</taxon>
        <taxon>Basidiomycota</taxon>
        <taxon>Pucciniomycotina</taxon>
        <taxon>Pucciniomycetes</taxon>
        <taxon>Pucciniales</taxon>
        <taxon>Melampsoraceae</taxon>
        <taxon>Melampsora</taxon>
    </lineage>
</organism>